<dbReference type="InterPro" id="IPR007280">
    <property type="entry name" value="Peptidase_C_arc/bac"/>
</dbReference>
<dbReference type="EMBL" id="CP036261">
    <property type="protein sequence ID" value="QDS86548.1"/>
    <property type="molecule type" value="Genomic_DNA"/>
</dbReference>
<dbReference type="GO" id="GO:0006508">
    <property type="term" value="P:proteolysis"/>
    <property type="evidence" value="ECO:0007669"/>
    <property type="project" value="UniProtKB-KW"/>
</dbReference>
<evidence type="ECO:0000313" key="4">
    <source>
        <dbReference type="Proteomes" id="UP000319557"/>
    </source>
</evidence>
<dbReference type="KEGG" id="ruv:EC9_07140"/>
<dbReference type="OrthoDB" id="235850at2"/>
<feature type="domain" description="Peptidase C-terminal archaeal/bacterial" evidence="2">
    <location>
        <begin position="137"/>
        <end position="205"/>
    </location>
</feature>
<keyword evidence="1" id="KW-0732">Signal</keyword>
<evidence type="ECO:0000313" key="3">
    <source>
        <dbReference type="EMBL" id="QDS86548.1"/>
    </source>
</evidence>
<dbReference type="Proteomes" id="UP000319557">
    <property type="component" value="Chromosome"/>
</dbReference>
<evidence type="ECO:0000256" key="1">
    <source>
        <dbReference type="SAM" id="SignalP"/>
    </source>
</evidence>
<reference evidence="3 4" key="1">
    <citation type="submission" date="2019-02" db="EMBL/GenBank/DDBJ databases">
        <title>Deep-cultivation of Planctomycetes and their phenomic and genomic characterization uncovers novel biology.</title>
        <authorList>
            <person name="Wiegand S."/>
            <person name="Jogler M."/>
            <person name="Boedeker C."/>
            <person name="Pinto D."/>
            <person name="Vollmers J."/>
            <person name="Rivas-Marin E."/>
            <person name="Kohn T."/>
            <person name="Peeters S.H."/>
            <person name="Heuer A."/>
            <person name="Rast P."/>
            <person name="Oberbeckmann S."/>
            <person name="Bunk B."/>
            <person name="Jeske O."/>
            <person name="Meyerdierks A."/>
            <person name="Storesund J.E."/>
            <person name="Kallscheuer N."/>
            <person name="Luecker S."/>
            <person name="Lage O.M."/>
            <person name="Pohl T."/>
            <person name="Merkel B.J."/>
            <person name="Hornburger P."/>
            <person name="Mueller R.-W."/>
            <person name="Bruemmer F."/>
            <person name="Labrenz M."/>
            <person name="Spormann A.M."/>
            <person name="Op den Camp H."/>
            <person name="Overmann J."/>
            <person name="Amann R."/>
            <person name="Jetten M.S.M."/>
            <person name="Mascher T."/>
            <person name="Medema M.H."/>
            <person name="Devos D.P."/>
            <person name="Kaster A.-K."/>
            <person name="Ovreas L."/>
            <person name="Rohde M."/>
            <person name="Galperin M.Y."/>
            <person name="Jogler C."/>
        </authorList>
    </citation>
    <scope>NUCLEOTIDE SEQUENCE [LARGE SCALE GENOMIC DNA]</scope>
    <source>
        <strain evidence="3 4">EC9</strain>
    </source>
</reference>
<sequence length="532" mass="56465" precursor="true">MRTLALILAASQSLSALAAPPKMDSLFPAGAGRDAARTVTAAGSFSTWPPQVWIDREGLTVTPAKDKGKLEIAAASDAAGVYFIRLFDAEGASVVRPFLVDSLPAVDEVEPNNTPEQAQPIDGNAVVDGVLHKSGEVDRFAIPMKKGQTLVASLQAHNRLGSPMDAVLQVADPRGFVVAQNDDNVGNDPQIVFEAPADGTYSVGLFAFPATPNSTINFSGSKSYIYRLTLTTAGFVDHCSPMAIDTETDSAIQLHGWNIPETAASVTPSAIPGERQFIAHPELASFVEVVRSSIPVFDPATHTEGAPIAWPVVISDQISAVGEVDKFAFDAKKGQTLRCRVESDSLGYLLDPVVTLFDEKGKQLAEVDDSSGRRDSELRHTIPADGRYELTVRDLYGNGGPRFAYRMTIDDSPPSFALTVAADSFVVKGKEKLTLPITVARERGCSDEIAVSIEGLPETLTATTATSAAKGATAKEVKLEISVSGEESLAFSGPIRVVGRIAGDKPREIAATFTVAGTEQTLDQIWLTAVKP</sequence>
<accession>A0A517LVA4</accession>
<keyword evidence="4" id="KW-1185">Reference proteome</keyword>
<gene>
    <name evidence="3" type="ORF">EC9_07140</name>
</gene>
<proteinExistence type="predicted"/>
<name>A0A517LVA4_9BACT</name>
<evidence type="ECO:0000259" key="2">
    <source>
        <dbReference type="Pfam" id="PF04151"/>
    </source>
</evidence>
<dbReference type="Pfam" id="PF04151">
    <property type="entry name" value="PPC"/>
    <property type="match status" value="1"/>
</dbReference>
<dbReference type="EC" id="3.4.21.-" evidence="3"/>
<feature type="chain" id="PRO_5021858028" evidence="1">
    <location>
        <begin position="19"/>
        <end position="532"/>
    </location>
</feature>
<feature type="signal peptide" evidence="1">
    <location>
        <begin position="1"/>
        <end position="18"/>
    </location>
</feature>
<organism evidence="3 4">
    <name type="scientific">Rosistilla ulvae</name>
    <dbReference type="NCBI Taxonomy" id="1930277"/>
    <lineage>
        <taxon>Bacteria</taxon>
        <taxon>Pseudomonadati</taxon>
        <taxon>Planctomycetota</taxon>
        <taxon>Planctomycetia</taxon>
        <taxon>Pirellulales</taxon>
        <taxon>Pirellulaceae</taxon>
        <taxon>Rosistilla</taxon>
    </lineage>
</organism>
<dbReference type="GO" id="GO:0008233">
    <property type="term" value="F:peptidase activity"/>
    <property type="evidence" value="ECO:0007669"/>
    <property type="project" value="UniProtKB-KW"/>
</dbReference>
<protein>
    <submittedName>
        <fullName evidence="3">Putative subtilase-type serine protease</fullName>
        <ecNumber evidence="3">3.4.21.-</ecNumber>
    </submittedName>
</protein>
<keyword evidence="3" id="KW-0645">Protease</keyword>
<dbReference type="RefSeq" id="WP_145342356.1">
    <property type="nucleotide sequence ID" value="NZ_CP036261.1"/>
</dbReference>
<dbReference type="AlphaFoldDB" id="A0A517LVA4"/>
<keyword evidence="3" id="KW-0378">Hydrolase</keyword>
<dbReference type="Gene3D" id="2.60.120.380">
    <property type="match status" value="2"/>
</dbReference>